<dbReference type="CDD" id="cd11615">
    <property type="entry name" value="SAF_NeuB_like"/>
    <property type="match status" value="1"/>
</dbReference>
<dbReference type="AlphaFoldDB" id="T2GGJ2"/>
<keyword evidence="2" id="KW-0614">Plasmid</keyword>
<dbReference type="OrthoDB" id="9781701at2"/>
<evidence type="ECO:0000259" key="1">
    <source>
        <dbReference type="PROSITE" id="PS50844"/>
    </source>
</evidence>
<dbReference type="EMBL" id="CP006586">
    <property type="protein sequence ID" value="AGW15277.1"/>
    <property type="molecule type" value="Genomic_DNA"/>
</dbReference>
<dbReference type="PANTHER" id="PTHR42966">
    <property type="entry name" value="N-ACETYLNEURAMINATE SYNTHASE"/>
    <property type="match status" value="1"/>
</dbReference>
<dbReference type="InterPro" id="IPR036732">
    <property type="entry name" value="AFP_Neu5c_C_sf"/>
</dbReference>
<dbReference type="Pfam" id="PF03102">
    <property type="entry name" value="NeuB"/>
    <property type="match status" value="1"/>
</dbReference>
<reference evidence="2 3" key="1">
    <citation type="journal article" date="2013" name="J. Bacteriol.">
        <title>Roles of HynAB and Ech, the only two hydrogenases found in the model sulfate reducer Desulfovibrio gigas.</title>
        <authorList>
            <person name="Morais-Silva F.O."/>
            <person name="Santos C.I."/>
            <person name="Rodrigues R."/>
            <person name="Pereira I.A."/>
            <person name="Rodrigues-Pousada C."/>
        </authorList>
    </citation>
    <scope>NUCLEOTIDE SEQUENCE [LARGE SCALE GENOMIC DNA]</scope>
    <source>
        <strain evidence="3">ATCC 19364 / DSM 1382 / NCIMB 9332 / VKM B-1759</strain>
        <plasmid evidence="3">Plasmid</plasmid>
    </source>
</reference>
<dbReference type="InterPro" id="IPR057736">
    <property type="entry name" value="SAF_PseI/NeuA/NeuB"/>
</dbReference>
<dbReference type="GO" id="GO:0016051">
    <property type="term" value="P:carbohydrate biosynthetic process"/>
    <property type="evidence" value="ECO:0007669"/>
    <property type="project" value="InterPro"/>
</dbReference>
<dbReference type="PROSITE" id="PS50844">
    <property type="entry name" value="AFP_LIKE"/>
    <property type="match status" value="1"/>
</dbReference>
<dbReference type="SMART" id="SM00858">
    <property type="entry name" value="SAF"/>
    <property type="match status" value="1"/>
</dbReference>
<sequence length="378" mass="40253">MSPANPLRLASGRNIGLGAPCFLVAEIGNNHQGDIVVAREMVHAAAESGADAVKFQKRDMDCLFTRAGREAPYGGKHSFGPTYGEHRLALELDLEAMAELKVLSESLGMVFFASAWDAVSAREMLDMGMEIFKICSADVVNIPLIRLVGATGVPVIMSTGMSDWDDIDVAVAEMRRHHDDIVLLHCNSSYPCPDELVGLPVMAALSRRYGLPVGYSGHEAGLGPSVAAAALGACVVERHFTLNRNQRGTDHQASLEPAQFAAMHRMIREAEAAMRLTEKQVCPAEQASAVKLRKSIVFTRDLPAGHVLTAADISVKCPGMGISPVHWDDVLGARLARSVQAEELADWATLGKESPASRTVPLALARSARAAKGAAGGA</sequence>
<dbReference type="InterPro" id="IPR006190">
    <property type="entry name" value="SAF_AFP_Neu5Ac"/>
</dbReference>
<dbReference type="GO" id="GO:0047444">
    <property type="term" value="F:N-acylneuraminate-9-phosphate synthase activity"/>
    <property type="evidence" value="ECO:0007669"/>
    <property type="project" value="TreeGrafter"/>
</dbReference>
<dbReference type="Gene3D" id="3.20.20.70">
    <property type="entry name" value="Aldolase class I"/>
    <property type="match status" value="1"/>
</dbReference>
<dbReference type="eggNOG" id="COG2089">
    <property type="taxonomic scope" value="Bacteria"/>
</dbReference>
<evidence type="ECO:0000313" key="3">
    <source>
        <dbReference type="Proteomes" id="UP000016587"/>
    </source>
</evidence>
<reference evidence="3" key="2">
    <citation type="submission" date="2013-07" db="EMBL/GenBank/DDBJ databases">
        <authorList>
            <person name="Morais-Silva F.O."/>
            <person name="Rezende A.M."/>
            <person name="Pimentel C."/>
            <person name="Resende D.M."/>
            <person name="Santos C.I."/>
            <person name="Clemente C."/>
            <person name="de Oliveira L.M."/>
            <person name="da Silva S.M."/>
            <person name="Costa D.A."/>
            <person name="Varela-Raposo A."/>
            <person name="Horacio E.C.A."/>
            <person name="Matos M."/>
            <person name="Flores O."/>
            <person name="Ruiz J.C."/>
            <person name="Rodrigues-Pousada C."/>
        </authorList>
    </citation>
    <scope>NUCLEOTIDE SEQUENCE [LARGE SCALE GENOMIC DNA]</scope>
    <source>
        <strain evidence="3">ATCC 19364 / DSM 1382 / NCIMB 9332 / VKM B-1759</strain>
        <plasmid evidence="3">Plasmid</plasmid>
    </source>
</reference>
<gene>
    <name evidence="2" type="ORF">DGI_4066</name>
</gene>
<dbReference type="InterPro" id="IPR013132">
    <property type="entry name" value="PseI/NeuA/B-like_N"/>
</dbReference>
<dbReference type="Pfam" id="PF08666">
    <property type="entry name" value="SAF"/>
    <property type="match status" value="1"/>
</dbReference>
<evidence type="ECO:0000313" key="2">
    <source>
        <dbReference type="EMBL" id="AGW15277.1"/>
    </source>
</evidence>
<proteinExistence type="predicted"/>
<dbReference type="HOGENOM" id="CLU_040465_1_0_7"/>
<name>T2GGJ2_MEGG1</name>
<dbReference type="SUPFAM" id="SSF51269">
    <property type="entry name" value="AFP III-like domain"/>
    <property type="match status" value="1"/>
</dbReference>
<dbReference type="SUPFAM" id="SSF51569">
    <property type="entry name" value="Aldolase"/>
    <property type="match status" value="1"/>
</dbReference>
<geneLocation type="plasmid" evidence="3"/>
<feature type="domain" description="AFP-like" evidence="1">
    <location>
        <begin position="295"/>
        <end position="353"/>
    </location>
</feature>
<dbReference type="Gene3D" id="3.90.1210.10">
    <property type="entry name" value="Antifreeze-like/N-acetylneuraminic acid synthase C-terminal domain"/>
    <property type="match status" value="1"/>
</dbReference>
<protein>
    <submittedName>
        <fullName evidence="2">N-acylneuraminate-9-phosphate synthase</fullName>
    </submittedName>
</protein>
<dbReference type="InterPro" id="IPR013785">
    <property type="entry name" value="Aldolase_TIM"/>
</dbReference>
<dbReference type="RefSeq" id="WP_021758471.1">
    <property type="nucleotide sequence ID" value="NC_022436.1"/>
</dbReference>
<keyword evidence="3" id="KW-1185">Reference proteome</keyword>
<dbReference type="PANTHER" id="PTHR42966:SF1">
    <property type="entry name" value="SIALIC ACID SYNTHASE"/>
    <property type="match status" value="1"/>
</dbReference>
<dbReference type="KEGG" id="dgg:DGI_4066"/>
<dbReference type="PATRIC" id="fig|1121448.10.peg.3561"/>
<dbReference type="InterPro" id="IPR051690">
    <property type="entry name" value="PseI-like"/>
</dbReference>
<organism evidence="2 3">
    <name type="scientific">Megalodesulfovibrio gigas (strain ATCC 19364 / DSM 1382 / NCIMB 9332 / VKM B-1759)</name>
    <name type="common">Desulfovibrio gigas</name>
    <dbReference type="NCBI Taxonomy" id="1121448"/>
    <lineage>
        <taxon>Bacteria</taxon>
        <taxon>Pseudomonadati</taxon>
        <taxon>Thermodesulfobacteriota</taxon>
        <taxon>Desulfovibrionia</taxon>
        <taxon>Desulfovibrionales</taxon>
        <taxon>Desulfovibrionaceae</taxon>
        <taxon>Megalodesulfovibrio</taxon>
    </lineage>
</organism>
<dbReference type="InterPro" id="IPR013974">
    <property type="entry name" value="SAF"/>
</dbReference>
<dbReference type="Proteomes" id="UP000016587">
    <property type="component" value="Plasmid unnamed"/>
</dbReference>
<accession>T2GGJ2</accession>